<keyword evidence="1" id="KW-0472">Membrane</keyword>
<dbReference type="InterPro" id="IPR025408">
    <property type="entry name" value="DUF4134"/>
</dbReference>
<evidence type="ECO:0000313" key="2">
    <source>
        <dbReference type="EMBL" id="EKC53245.1"/>
    </source>
</evidence>
<dbReference type="Pfam" id="PF13572">
    <property type="entry name" value="DUF4134"/>
    <property type="match status" value="1"/>
</dbReference>
<feature type="transmembrane region" description="Helical" evidence="1">
    <location>
        <begin position="86"/>
        <end position="111"/>
    </location>
</feature>
<proteinExistence type="predicted"/>
<feature type="transmembrane region" description="Helical" evidence="1">
    <location>
        <begin position="42"/>
        <end position="66"/>
    </location>
</feature>
<reference evidence="2" key="1">
    <citation type="journal article" date="2013" name="Environ. Microbiol.">
        <title>Microbiota from the distal guts of lean and obese adolescents exhibit partial functional redundancy besides clear differences in community structure.</title>
        <authorList>
            <person name="Ferrer M."/>
            <person name="Ruiz A."/>
            <person name="Lanza F."/>
            <person name="Haange S.B."/>
            <person name="Oberbach A."/>
            <person name="Till H."/>
            <person name="Bargiela R."/>
            <person name="Campoy C."/>
            <person name="Segura M.T."/>
            <person name="Richter M."/>
            <person name="von Bergen M."/>
            <person name="Seifert J."/>
            <person name="Suarez A."/>
        </authorList>
    </citation>
    <scope>NUCLEOTIDE SEQUENCE</scope>
</reference>
<dbReference type="EMBL" id="AJWY01011257">
    <property type="protein sequence ID" value="EKC53245.1"/>
    <property type="molecule type" value="Genomic_DNA"/>
</dbReference>
<evidence type="ECO:0000256" key="1">
    <source>
        <dbReference type="SAM" id="Phobius"/>
    </source>
</evidence>
<sequence>MKKMIDPRYLMVLFLVAVSLSASADCGSTDYSGSMGRLYDMVVYVLNMCVFTMRLMYAVASVLAIYSATSIYIKLQAGEEGFTKSVLVLVGSCLFLVGATIVMPAFFGFSYGNTSTLKFW</sequence>
<comment type="caution">
    <text evidence="2">The sequence shown here is derived from an EMBL/GenBank/DDBJ whole genome shotgun (WGS) entry which is preliminary data.</text>
</comment>
<accession>K1SHI9</accession>
<gene>
    <name evidence="2" type="ORF">LEA_16475</name>
</gene>
<dbReference type="AlphaFoldDB" id="K1SHI9"/>
<keyword evidence="1" id="KW-1133">Transmembrane helix</keyword>
<keyword evidence="1" id="KW-0812">Transmembrane</keyword>
<name>K1SHI9_9ZZZZ</name>
<organism evidence="2">
    <name type="scientific">human gut metagenome</name>
    <dbReference type="NCBI Taxonomy" id="408170"/>
    <lineage>
        <taxon>unclassified sequences</taxon>
        <taxon>metagenomes</taxon>
        <taxon>organismal metagenomes</taxon>
    </lineage>
</organism>
<protein>
    <submittedName>
        <fullName evidence="2">Uncharacterized protein</fullName>
    </submittedName>
</protein>